<sequence>MSLIDGILKKEADIKEAIDVSGISLARLIGSAKKIRSENKKVVTYTDKLSTEEATLFKNDYYLAGLVLEKKALDKQITEHIDRVVSLFRHQQQLKAEAEKTIEVAK</sequence>
<dbReference type="AlphaFoldDB" id="A0A150J9M9"/>
<protein>
    <submittedName>
        <fullName evidence="1">Uncharacterized protein</fullName>
    </submittedName>
</protein>
<name>A0A150J9M9_9EURY</name>
<dbReference type="EMBL" id="LNGC01000001">
    <property type="protein sequence ID" value="KYC53845.1"/>
    <property type="molecule type" value="Genomic_DNA"/>
</dbReference>
<evidence type="ECO:0000313" key="2">
    <source>
        <dbReference type="Proteomes" id="UP000075398"/>
    </source>
</evidence>
<proteinExistence type="predicted"/>
<accession>A0A150J9M9</accession>
<organism evidence="1 2">
    <name type="scientific">Candidatus Methanofastidiosum methylothiophilum</name>
    <dbReference type="NCBI Taxonomy" id="1705564"/>
    <lineage>
        <taxon>Archaea</taxon>
        <taxon>Methanobacteriati</taxon>
        <taxon>Methanobacteriota</taxon>
        <taxon>Stenosarchaea group</taxon>
        <taxon>Candidatus Methanofastidiosia</taxon>
        <taxon>Candidatus Methanofastidiosales</taxon>
        <taxon>Candidatus Methanofastidiosaceae</taxon>
        <taxon>Candidatus Methanofastidiosum</taxon>
    </lineage>
</organism>
<evidence type="ECO:0000313" key="1">
    <source>
        <dbReference type="EMBL" id="KYC53845.1"/>
    </source>
</evidence>
<gene>
    <name evidence="1" type="ORF">AMQ22_00044</name>
</gene>
<reference evidence="1 2" key="1">
    <citation type="journal article" date="2016" name="ISME J.">
        <title>Chasing the elusive Euryarchaeota class WSA2: genomes reveal a uniquely fastidious methyl-reducing methanogen.</title>
        <authorList>
            <person name="Nobu M.K."/>
            <person name="Narihiro T."/>
            <person name="Kuroda K."/>
            <person name="Mei R."/>
            <person name="Liu W.T."/>
        </authorList>
    </citation>
    <scope>NUCLEOTIDE SEQUENCE [LARGE SCALE GENOMIC DNA]</scope>
    <source>
        <strain evidence="1">U1lsi0528_Bin055</strain>
    </source>
</reference>
<dbReference type="Proteomes" id="UP000075398">
    <property type="component" value="Unassembled WGS sequence"/>
</dbReference>
<comment type="caution">
    <text evidence="1">The sequence shown here is derived from an EMBL/GenBank/DDBJ whole genome shotgun (WGS) entry which is preliminary data.</text>
</comment>